<proteinExistence type="inferred from homology"/>
<dbReference type="Proteomes" id="UP000037460">
    <property type="component" value="Unassembled WGS sequence"/>
</dbReference>
<dbReference type="Pfam" id="PF06384">
    <property type="entry name" value="ICAT"/>
    <property type="match status" value="1"/>
</dbReference>
<dbReference type="Gene3D" id="1.10.10.490">
    <property type="entry name" value="Beta-catenin-interacting ICAT"/>
    <property type="match status" value="1"/>
</dbReference>
<organism evidence="4 5">
    <name type="scientific">Chrysochromulina tobinii</name>
    <dbReference type="NCBI Taxonomy" id="1460289"/>
    <lineage>
        <taxon>Eukaryota</taxon>
        <taxon>Haptista</taxon>
        <taxon>Haptophyta</taxon>
        <taxon>Prymnesiophyceae</taxon>
        <taxon>Prymnesiales</taxon>
        <taxon>Chrysochromulinaceae</taxon>
        <taxon>Chrysochromulina</taxon>
    </lineage>
</organism>
<evidence type="ECO:0000313" key="5">
    <source>
        <dbReference type="Proteomes" id="UP000037460"/>
    </source>
</evidence>
<dbReference type="InterPro" id="IPR036911">
    <property type="entry name" value="ICAT_sf"/>
</dbReference>
<dbReference type="EMBL" id="JWZX01001079">
    <property type="protein sequence ID" value="KOO34820.1"/>
    <property type="molecule type" value="Genomic_DNA"/>
</dbReference>
<dbReference type="PANTHER" id="PTHR16505">
    <property type="entry name" value="PROTEIN LZIC"/>
    <property type="match status" value="1"/>
</dbReference>
<name>A0A0M0K7M3_9EUKA</name>
<feature type="domain" description="Beta-catenin-interacting ICAT" evidence="3">
    <location>
        <begin position="129"/>
        <end position="190"/>
    </location>
</feature>
<gene>
    <name evidence="4" type="ORF">Ctob_012177</name>
</gene>
<keyword evidence="2" id="KW-0175">Coiled coil</keyword>
<dbReference type="InterPro" id="IPR029063">
    <property type="entry name" value="SAM-dependent_MTases_sf"/>
</dbReference>
<evidence type="ECO:0000256" key="2">
    <source>
        <dbReference type="SAM" id="Coils"/>
    </source>
</evidence>
<protein>
    <submittedName>
        <fullName evidence="4">Protein lzic</fullName>
    </submittedName>
</protein>
<dbReference type="GO" id="GO:0008013">
    <property type="term" value="F:beta-catenin binding"/>
    <property type="evidence" value="ECO:0007669"/>
    <property type="project" value="InterPro"/>
</dbReference>
<dbReference type="AlphaFoldDB" id="A0A0M0K7M3"/>
<evidence type="ECO:0000259" key="3">
    <source>
        <dbReference type="Pfam" id="PF06384"/>
    </source>
</evidence>
<dbReference type="InterPro" id="IPR040065">
    <property type="entry name" value="LZIC"/>
</dbReference>
<comment type="similarity">
    <text evidence="1">Belongs to the CTNNBIP1 family.</text>
</comment>
<reference evidence="5" key="1">
    <citation type="journal article" date="2015" name="PLoS Genet.">
        <title>Genome Sequence and Transcriptome Analyses of Chrysochromulina tobin: Metabolic Tools for Enhanced Algal Fitness in the Prominent Order Prymnesiales (Haptophyceae).</title>
        <authorList>
            <person name="Hovde B.T."/>
            <person name="Deodato C.R."/>
            <person name="Hunsperger H.M."/>
            <person name="Ryken S.A."/>
            <person name="Yost W."/>
            <person name="Jha R.K."/>
            <person name="Patterson J."/>
            <person name="Monnat R.J. Jr."/>
            <person name="Barlow S.B."/>
            <person name="Starkenburg S.R."/>
            <person name="Cattolico R.A."/>
        </authorList>
    </citation>
    <scope>NUCLEOTIDE SEQUENCE</scope>
    <source>
        <strain evidence="5">CCMP291</strain>
    </source>
</reference>
<dbReference type="OrthoDB" id="10262856at2759"/>
<dbReference type="PANTHER" id="PTHR16505:SF8">
    <property type="entry name" value="PROTEIN LZIC"/>
    <property type="match status" value="1"/>
</dbReference>
<dbReference type="SUPFAM" id="SSF81730">
    <property type="entry name" value="beta-catenin-interacting protein ICAT"/>
    <property type="match status" value="1"/>
</dbReference>
<sequence>PPPAAAPESAASGSAVSGAETGGLDAALRANVESQLERLLAQLEDLEELKEDLSEEEYKATKEDTLAQLKEFQTSLAKMASGSMTLQSNLEKTRLAVSAAVSGAFQTPEVIRLFASKQPAAMRRRLAEMERDVKLGKLAAAAFDGMKSEMLVALKKLGEPLSASEEAFLGANKSASLSEFEAVDDNADQALLWNKDYWPGAEPYDDIPDHVFDRPDVRLVLDLGAGNGNLAVNLFRRYGDRVITVSATLIVAAEAGTLTPPFLQRMTCN</sequence>
<dbReference type="InterPro" id="IPR009428">
    <property type="entry name" value="ICAT_dom"/>
</dbReference>
<feature type="coiled-coil region" evidence="2">
    <location>
        <begin position="29"/>
        <end position="63"/>
    </location>
</feature>
<evidence type="ECO:0000256" key="1">
    <source>
        <dbReference type="ARBA" id="ARBA00006505"/>
    </source>
</evidence>
<feature type="non-terminal residue" evidence="4">
    <location>
        <position position="1"/>
    </location>
</feature>
<keyword evidence="5" id="KW-1185">Reference proteome</keyword>
<dbReference type="SUPFAM" id="SSF53335">
    <property type="entry name" value="S-adenosyl-L-methionine-dependent methyltransferases"/>
    <property type="match status" value="1"/>
</dbReference>
<accession>A0A0M0K7M3</accession>
<evidence type="ECO:0000313" key="4">
    <source>
        <dbReference type="EMBL" id="KOO34820.1"/>
    </source>
</evidence>
<comment type="caution">
    <text evidence="4">The sequence shown here is derived from an EMBL/GenBank/DDBJ whole genome shotgun (WGS) entry which is preliminary data.</text>
</comment>